<reference evidence="1 2" key="1">
    <citation type="submission" date="2019-02" db="EMBL/GenBank/DDBJ databases">
        <title>Deep-cultivation of Planctomycetes and their phenomic and genomic characterization uncovers novel biology.</title>
        <authorList>
            <person name="Wiegand S."/>
            <person name="Jogler M."/>
            <person name="Boedeker C."/>
            <person name="Pinto D."/>
            <person name="Vollmers J."/>
            <person name="Rivas-Marin E."/>
            <person name="Kohn T."/>
            <person name="Peeters S.H."/>
            <person name="Heuer A."/>
            <person name="Rast P."/>
            <person name="Oberbeckmann S."/>
            <person name="Bunk B."/>
            <person name="Jeske O."/>
            <person name="Meyerdierks A."/>
            <person name="Storesund J.E."/>
            <person name="Kallscheuer N."/>
            <person name="Luecker S."/>
            <person name="Lage O.M."/>
            <person name="Pohl T."/>
            <person name="Merkel B.J."/>
            <person name="Hornburger P."/>
            <person name="Mueller R.-W."/>
            <person name="Bruemmer F."/>
            <person name="Labrenz M."/>
            <person name="Spormann A.M."/>
            <person name="Op den Camp H."/>
            <person name="Overmann J."/>
            <person name="Amann R."/>
            <person name="Jetten M.S.M."/>
            <person name="Mascher T."/>
            <person name="Medema M.H."/>
            <person name="Devos D.P."/>
            <person name="Kaster A.-K."/>
            <person name="Ovreas L."/>
            <person name="Rohde M."/>
            <person name="Galperin M.Y."/>
            <person name="Jogler C."/>
        </authorList>
    </citation>
    <scope>NUCLEOTIDE SEQUENCE [LARGE SCALE GENOMIC DNA]</scope>
    <source>
        <strain evidence="1 2">Pla110</strain>
    </source>
</reference>
<organism evidence="1 2">
    <name type="scientific">Polystyrenella longa</name>
    <dbReference type="NCBI Taxonomy" id="2528007"/>
    <lineage>
        <taxon>Bacteria</taxon>
        <taxon>Pseudomonadati</taxon>
        <taxon>Planctomycetota</taxon>
        <taxon>Planctomycetia</taxon>
        <taxon>Planctomycetales</taxon>
        <taxon>Planctomycetaceae</taxon>
        <taxon>Polystyrenella</taxon>
    </lineage>
</organism>
<evidence type="ECO:0000313" key="1">
    <source>
        <dbReference type="EMBL" id="QDU79239.1"/>
    </source>
</evidence>
<dbReference type="Proteomes" id="UP000317178">
    <property type="component" value="Chromosome"/>
</dbReference>
<sequence>MGSFSRSMHLKSIDSTRINELIESFLKDSSDSVEDVLDEYEGFPFDEDHEAALLVTKPYQGWISLIGNIEFEFELLAEHITRQLNDTALVVSLIDSDYWGYVLYERGRALDEYQSYFLFGNDEYRPVSFQTVDPTMSSSDAADYDCSQHFDKLSPLFDGVTKELLTQTMVTKSTFAEEPLISFLKCSKSLNSMQTCCIRNSKV</sequence>
<name>A0A518CJ34_9PLAN</name>
<dbReference type="AlphaFoldDB" id="A0A518CJ34"/>
<protein>
    <submittedName>
        <fullName evidence="1">Uncharacterized protein</fullName>
    </submittedName>
</protein>
<proteinExistence type="predicted"/>
<accession>A0A518CJ34</accession>
<keyword evidence="2" id="KW-1185">Reference proteome</keyword>
<gene>
    <name evidence="1" type="ORF">Pla110_09450</name>
</gene>
<evidence type="ECO:0000313" key="2">
    <source>
        <dbReference type="Proteomes" id="UP000317178"/>
    </source>
</evidence>
<dbReference type="KEGG" id="plon:Pla110_09450"/>
<dbReference type="EMBL" id="CP036281">
    <property type="protein sequence ID" value="QDU79239.1"/>
    <property type="molecule type" value="Genomic_DNA"/>
</dbReference>